<organism evidence="2 3">
    <name type="scientific">Lederbergia graminis</name>
    <dbReference type="NCBI Taxonomy" id="735518"/>
    <lineage>
        <taxon>Bacteria</taxon>
        <taxon>Bacillati</taxon>
        <taxon>Bacillota</taxon>
        <taxon>Bacilli</taxon>
        <taxon>Bacillales</taxon>
        <taxon>Bacillaceae</taxon>
        <taxon>Lederbergia</taxon>
    </lineage>
</organism>
<evidence type="ECO:0000313" key="3">
    <source>
        <dbReference type="Proteomes" id="UP001596147"/>
    </source>
</evidence>
<dbReference type="PANTHER" id="PTHR35024:SF4">
    <property type="entry name" value="POLYMER-FORMING CYTOSKELETAL PROTEIN"/>
    <property type="match status" value="1"/>
</dbReference>
<comment type="similarity">
    <text evidence="1">Belongs to the bactofilin family.</text>
</comment>
<dbReference type="RefSeq" id="WP_382348141.1">
    <property type="nucleotide sequence ID" value="NZ_JBHSMC010000001.1"/>
</dbReference>
<dbReference type="InterPro" id="IPR007607">
    <property type="entry name" value="BacA/B"/>
</dbReference>
<keyword evidence="3" id="KW-1185">Reference proteome</keyword>
<proteinExistence type="inferred from homology"/>
<sequence length="231" mass="24911">MPGGRFDQVKIAGSGRIDGDVEANSLSIAGSATAKGNININDISIHGSSHFEKDLRSEAISVAGSAKVDGSIQASKLSISGSFHCGNSIKGDTLTLRGYMKVAQDVEVEEFDANGGFSISGLLNAEQVKIKMDGTCVVKEIGGEKIHVSQRLSSKLTSWLQNIFSRFSKKKYNKMRAEIIEGDEIYLEHSHVGTVRGSNVTIGPNCVIDQVEYSDSIHVDPNAKVKNKRRL</sequence>
<dbReference type="EMBL" id="JBHSMC010000001">
    <property type="protein sequence ID" value="MFC5463575.1"/>
    <property type="molecule type" value="Genomic_DNA"/>
</dbReference>
<evidence type="ECO:0000256" key="1">
    <source>
        <dbReference type="ARBA" id="ARBA00044755"/>
    </source>
</evidence>
<protein>
    <submittedName>
        <fullName evidence="2">Polymer-forming cytoskeletal protein</fullName>
    </submittedName>
</protein>
<reference evidence="3" key="1">
    <citation type="journal article" date="2019" name="Int. J. Syst. Evol. Microbiol.">
        <title>The Global Catalogue of Microorganisms (GCM) 10K type strain sequencing project: providing services to taxonomists for standard genome sequencing and annotation.</title>
        <authorList>
            <consortium name="The Broad Institute Genomics Platform"/>
            <consortium name="The Broad Institute Genome Sequencing Center for Infectious Disease"/>
            <person name="Wu L."/>
            <person name="Ma J."/>
        </authorList>
    </citation>
    <scope>NUCLEOTIDE SEQUENCE [LARGE SCALE GENOMIC DNA]</scope>
    <source>
        <strain evidence="3">CGMCC 1.12237</strain>
    </source>
</reference>
<dbReference type="PANTHER" id="PTHR35024">
    <property type="entry name" value="HYPOTHETICAL CYTOSOLIC PROTEIN"/>
    <property type="match status" value="1"/>
</dbReference>
<accession>A0ABW0LD28</accession>
<dbReference type="Pfam" id="PF04519">
    <property type="entry name" value="Bactofilin"/>
    <property type="match status" value="1"/>
</dbReference>
<dbReference type="Proteomes" id="UP001596147">
    <property type="component" value="Unassembled WGS sequence"/>
</dbReference>
<evidence type="ECO:0000313" key="2">
    <source>
        <dbReference type="EMBL" id="MFC5463575.1"/>
    </source>
</evidence>
<comment type="caution">
    <text evidence="2">The sequence shown here is derived from an EMBL/GenBank/DDBJ whole genome shotgun (WGS) entry which is preliminary data.</text>
</comment>
<gene>
    <name evidence="2" type="ORF">ACFPM4_02275</name>
</gene>
<name>A0ABW0LD28_9BACI</name>